<dbReference type="EMBL" id="CP098023">
    <property type="protein sequence ID" value="WKD49598.1"/>
    <property type="molecule type" value="Genomic_DNA"/>
</dbReference>
<organism evidence="2 3">
    <name type="scientific">Microbulbifer spongiae</name>
    <dbReference type="NCBI Taxonomy" id="2944933"/>
    <lineage>
        <taxon>Bacteria</taxon>
        <taxon>Pseudomonadati</taxon>
        <taxon>Pseudomonadota</taxon>
        <taxon>Gammaproteobacteria</taxon>
        <taxon>Cellvibrionales</taxon>
        <taxon>Microbulbiferaceae</taxon>
        <taxon>Microbulbifer</taxon>
    </lineage>
</organism>
<keyword evidence="3" id="KW-1185">Reference proteome</keyword>
<feature type="transmembrane region" description="Helical" evidence="1">
    <location>
        <begin position="6"/>
        <end position="24"/>
    </location>
</feature>
<keyword evidence="1" id="KW-0472">Membrane</keyword>
<proteinExistence type="predicted"/>
<dbReference type="RefSeq" id="WP_301415451.1">
    <property type="nucleotide sequence ID" value="NZ_CP098023.1"/>
</dbReference>
<accession>A0ABY9E9C4</accession>
<evidence type="ECO:0000256" key="1">
    <source>
        <dbReference type="SAM" id="Phobius"/>
    </source>
</evidence>
<sequence>MVPVNAALTVFALVFAAIAWLRLLRIGFADGNLSGLLALFLPPLALLLLLPRWREETDLFLLAGASCGSLLLGQWLQ</sequence>
<feature type="transmembrane region" description="Helical" evidence="1">
    <location>
        <begin position="36"/>
        <end position="53"/>
    </location>
</feature>
<keyword evidence="1" id="KW-1133">Transmembrane helix</keyword>
<feature type="transmembrane region" description="Helical" evidence="1">
    <location>
        <begin position="59"/>
        <end position="76"/>
    </location>
</feature>
<name>A0ABY9E9C4_9GAMM</name>
<protein>
    <recommendedName>
        <fullName evidence="4">Prepilin type IV endopeptidase peptidase domain-containing protein</fullName>
    </recommendedName>
</protein>
<keyword evidence="1" id="KW-0812">Transmembrane</keyword>
<evidence type="ECO:0000313" key="3">
    <source>
        <dbReference type="Proteomes" id="UP001321520"/>
    </source>
</evidence>
<evidence type="ECO:0000313" key="2">
    <source>
        <dbReference type="EMBL" id="WKD49598.1"/>
    </source>
</evidence>
<evidence type="ECO:0008006" key="4">
    <source>
        <dbReference type="Google" id="ProtNLM"/>
    </source>
</evidence>
<reference evidence="2 3" key="1">
    <citation type="submission" date="2022-05" db="EMBL/GenBank/DDBJ databases">
        <title>Microbulbifer sp. nov., isolated from sponge.</title>
        <authorList>
            <person name="Gao L."/>
        </authorList>
    </citation>
    <scope>NUCLEOTIDE SEQUENCE [LARGE SCALE GENOMIC DNA]</scope>
    <source>
        <strain evidence="2 3">MI-G</strain>
    </source>
</reference>
<gene>
    <name evidence="2" type="ORF">M8T91_17175</name>
</gene>
<dbReference type="Proteomes" id="UP001321520">
    <property type="component" value="Chromosome"/>
</dbReference>